<evidence type="ECO:0000256" key="2">
    <source>
        <dbReference type="ARBA" id="ARBA00022692"/>
    </source>
</evidence>
<feature type="transmembrane region" description="Helical" evidence="5">
    <location>
        <begin position="253"/>
        <end position="273"/>
    </location>
</feature>
<feature type="transmembrane region" description="Helical" evidence="5">
    <location>
        <begin position="163"/>
        <end position="183"/>
    </location>
</feature>
<evidence type="ECO:0000256" key="5">
    <source>
        <dbReference type="SAM" id="Phobius"/>
    </source>
</evidence>
<gene>
    <name evidence="7" type="ORF">DO97_06190</name>
</gene>
<keyword evidence="4 5" id="KW-0472">Membrane</keyword>
<feature type="domain" description="Major facilitator superfamily (MFS) profile" evidence="6">
    <location>
        <begin position="14"/>
        <end position="398"/>
    </location>
</feature>
<keyword evidence="8" id="KW-1185">Reference proteome</keyword>
<dbReference type="Proteomes" id="UP000030170">
    <property type="component" value="Unassembled WGS sequence"/>
</dbReference>
<evidence type="ECO:0000259" key="6">
    <source>
        <dbReference type="PROSITE" id="PS50850"/>
    </source>
</evidence>
<name>A0A098TPX3_9CYAN</name>
<feature type="transmembrane region" description="Helical" evidence="5">
    <location>
        <begin position="372"/>
        <end position="391"/>
    </location>
</feature>
<dbReference type="STRING" id="1497020.DO97_06190"/>
<proteinExistence type="predicted"/>
<dbReference type="InterPro" id="IPR020846">
    <property type="entry name" value="MFS_dom"/>
</dbReference>
<dbReference type="OrthoDB" id="9814001at2"/>
<dbReference type="InterPro" id="IPR052714">
    <property type="entry name" value="MFS_Exporter"/>
</dbReference>
<protein>
    <submittedName>
        <fullName evidence="7">MFS transporter</fullName>
    </submittedName>
</protein>
<feature type="transmembrane region" description="Helical" evidence="5">
    <location>
        <begin position="310"/>
        <end position="332"/>
    </location>
</feature>
<feature type="transmembrane region" description="Helical" evidence="5">
    <location>
        <begin position="285"/>
        <end position="304"/>
    </location>
</feature>
<evidence type="ECO:0000313" key="8">
    <source>
        <dbReference type="Proteomes" id="UP000030170"/>
    </source>
</evidence>
<feature type="transmembrane region" description="Helical" evidence="5">
    <location>
        <begin position="227"/>
        <end position="247"/>
    </location>
</feature>
<keyword evidence="2 5" id="KW-0812">Transmembrane</keyword>
<organism evidence="7 8">
    <name type="scientific">Neosynechococcus sphagnicola sy1</name>
    <dbReference type="NCBI Taxonomy" id="1497020"/>
    <lineage>
        <taxon>Bacteria</taxon>
        <taxon>Bacillati</taxon>
        <taxon>Cyanobacteriota</taxon>
        <taxon>Cyanophyceae</taxon>
        <taxon>Neosynechococcales</taxon>
        <taxon>Neosynechococcaceae</taxon>
        <taxon>Neosynechococcus</taxon>
    </lineage>
</organism>
<evidence type="ECO:0000256" key="3">
    <source>
        <dbReference type="ARBA" id="ARBA00022989"/>
    </source>
</evidence>
<comment type="subcellular location">
    <subcellularLocation>
        <location evidence="1">Cell membrane</location>
        <topology evidence="1">Multi-pass membrane protein</topology>
    </subcellularLocation>
</comment>
<evidence type="ECO:0000256" key="1">
    <source>
        <dbReference type="ARBA" id="ARBA00004651"/>
    </source>
</evidence>
<dbReference type="EMBL" id="JJML01000002">
    <property type="protein sequence ID" value="KGF73927.1"/>
    <property type="molecule type" value="Genomic_DNA"/>
</dbReference>
<dbReference type="AlphaFoldDB" id="A0A098TPX3"/>
<dbReference type="PANTHER" id="PTHR23531:SF1">
    <property type="entry name" value="QUINOLENE RESISTANCE PROTEIN NORA"/>
    <property type="match status" value="1"/>
</dbReference>
<feature type="transmembrane region" description="Helical" evidence="5">
    <location>
        <begin position="138"/>
        <end position="157"/>
    </location>
</feature>
<evidence type="ECO:0000313" key="7">
    <source>
        <dbReference type="EMBL" id="KGF73927.1"/>
    </source>
</evidence>
<accession>A0A098TPX3</accession>
<feature type="transmembrane region" description="Helical" evidence="5">
    <location>
        <begin position="107"/>
        <end position="126"/>
    </location>
</feature>
<evidence type="ECO:0000256" key="4">
    <source>
        <dbReference type="ARBA" id="ARBA00023136"/>
    </source>
</evidence>
<keyword evidence="3 5" id="KW-1133">Transmembrane helix</keyword>
<dbReference type="Gene3D" id="1.20.1250.20">
    <property type="entry name" value="MFS general substrate transporter like domains"/>
    <property type="match status" value="2"/>
</dbReference>
<comment type="caution">
    <text evidence="7">The sequence shown here is derived from an EMBL/GenBank/DDBJ whole genome shotgun (WGS) entry which is preliminary data.</text>
</comment>
<dbReference type="PANTHER" id="PTHR23531">
    <property type="entry name" value="QUINOLENE RESISTANCE PROTEIN NORA"/>
    <property type="match status" value="1"/>
</dbReference>
<feature type="transmembrane region" description="Helical" evidence="5">
    <location>
        <begin position="344"/>
        <end position="366"/>
    </location>
</feature>
<dbReference type="GO" id="GO:0022857">
    <property type="term" value="F:transmembrane transporter activity"/>
    <property type="evidence" value="ECO:0007669"/>
    <property type="project" value="InterPro"/>
</dbReference>
<dbReference type="GO" id="GO:0005886">
    <property type="term" value="C:plasma membrane"/>
    <property type="evidence" value="ECO:0007669"/>
    <property type="project" value="UniProtKB-SubCell"/>
</dbReference>
<dbReference type="Pfam" id="PF07690">
    <property type="entry name" value="MFS_1"/>
    <property type="match status" value="1"/>
</dbReference>
<dbReference type="InterPro" id="IPR036259">
    <property type="entry name" value="MFS_trans_sf"/>
</dbReference>
<feature type="transmembrane region" description="Helical" evidence="5">
    <location>
        <begin position="80"/>
        <end position="101"/>
    </location>
</feature>
<dbReference type="CDD" id="cd17489">
    <property type="entry name" value="MFS_YfcJ_like"/>
    <property type="match status" value="1"/>
</dbReference>
<feature type="transmembrane region" description="Helical" evidence="5">
    <location>
        <begin position="50"/>
        <end position="68"/>
    </location>
</feature>
<sequence>MKSLRTLSPQLRRNLLVLFAAGLFFWSSLASLLPTLPLYVQAIGGSNHDIGLVMGSFAIGLLLSRRWLGQMADRRGRKIVMLIGMAAVAIAPLGYLLIQFIPLLMVVRAFHGLSIAAFAMAYAALVTDLAPDEHRGEIIGYMSLVNPVGVAFGPAMGGFLQEWLGYTPLFILSSGLGLLGWICTMQIQEPRIAAIESTLPPHPSTQSPEADQFWSLLLSPRLRIPTLVMLLIGLAFGVLSTFVPLYIKESQVALNPGLFYAAAAIASFGVRVLTGQASDHYGRGLFITMSLGFYTLAMSILSLATEAEMFLLAGVMEGMGSGILIPMVVALMSDRSFPHERGRVFSLCMGGFDLGLIIAGPALGFFAEQIGYRGLFQLAAGLSLLAVVTFLTQSSKDIPRSLRFAVGRDEDAYAIKASE</sequence>
<reference evidence="7 8" key="1">
    <citation type="journal article" date="2014" name="Mol. Ecol.">
        <title>Evolution of Synechococcus.</title>
        <authorList>
            <person name="Dvorak P."/>
            <person name="Casamatta D."/>
            <person name="Hasler P."/>
            <person name="Poulickova A."/>
            <person name="Ondrej V."/>
            <person name="Sanges R."/>
        </authorList>
    </citation>
    <scope>NUCLEOTIDE SEQUENCE [LARGE SCALE GENOMIC DNA]</scope>
    <source>
        <strain evidence="7 8">CAUP A 1101</strain>
    </source>
</reference>
<dbReference type="SUPFAM" id="SSF103473">
    <property type="entry name" value="MFS general substrate transporter"/>
    <property type="match status" value="1"/>
</dbReference>
<dbReference type="PROSITE" id="PS50850">
    <property type="entry name" value="MFS"/>
    <property type="match status" value="1"/>
</dbReference>
<dbReference type="InterPro" id="IPR011701">
    <property type="entry name" value="MFS"/>
</dbReference>